<name>A0ABP0C173_9PEZI</name>
<evidence type="ECO:0000313" key="6">
    <source>
        <dbReference type="Proteomes" id="UP001642482"/>
    </source>
</evidence>
<evidence type="ECO:0000313" key="5">
    <source>
        <dbReference type="EMBL" id="CAK7225759.1"/>
    </source>
</evidence>
<dbReference type="Gene3D" id="3.40.50.300">
    <property type="entry name" value="P-loop containing nucleotide triphosphate hydrolases"/>
    <property type="match status" value="1"/>
</dbReference>
<proteinExistence type="predicted"/>
<dbReference type="PRINTS" id="PR00195">
    <property type="entry name" value="DYNAMIN"/>
</dbReference>
<feature type="domain" description="Dynamin-type G" evidence="4">
    <location>
        <begin position="29"/>
        <end position="321"/>
    </location>
</feature>
<dbReference type="CDD" id="cd08771">
    <property type="entry name" value="DLP_1"/>
    <property type="match status" value="1"/>
</dbReference>
<dbReference type="SUPFAM" id="SSF52540">
    <property type="entry name" value="P-loop containing nucleoside triphosphate hydrolases"/>
    <property type="match status" value="1"/>
</dbReference>
<protein>
    <recommendedName>
        <fullName evidence="7">Dynamin family protein</fullName>
    </recommendedName>
</protein>
<evidence type="ECO:0000259" key="4">
    <source>
        <dbReference type="PROSITE" id="PS51718"/>
    </source>
</evidence>
<dbReference type="Pfam" id="PF00350">
    <property type="entry name" value="Dynamin_N"/>
    <property type="match status" value="1"/>
</dbReference>
<dbReference type="InterPro" id="IPR000375">
    <property type="entry name" value="Dynamin_stalk"/>
</dbReference>
<dbReference type="SMART" id="SM00053">
    <property type="entry name" value="DYNc"/>
    <property type="match status" value="1"/>
</dbReference>
<evidence type="ECO:0000256" key="2">
    <source>
        <dbReference type="ARBA" id="ARBA00023134"/>
    </source>
</evidence>
<dbReference type="InterPro" id="IPR027417">
    <property type="entry name" value="P-loop_NTPase"/>
</dbReference>
<dbReference type="PANTHER" id="PTHR11566">
    <property type="entry name" value="DYNAMIN"/>
    <property type="match status" value="1"/>
</dbReference>
<dbReference type="Proteomes" id="UP001642482">
    <property type="component" value="Unassembled WGS sequence"/>
</dbReference>
<gene>
    <name evidence="5" type="ORF">SEUCBS140593_006012</name>
</gene>
<keyword evidence="2" id="KW-0342">GTP-binding</keyword>
<evidence type="ECO:0008006" key="7">
    <source>
        <dbReference type="Google" id="ProtNLM"/>
    </source>
</evidence>
<dbReference type="PROSITE" id="PS51718">
    <property type="entry name" value="G_DYNAMIN_2"/>
    <property type="match status" value="1"/>
</dbReference>
<evidence type="ECO:0000259" key="3">
    <source>
        <dbReference type="PROSITE" id="PS51388"/>
    </source>
</evidence>
<sequence>MGLINIQSQDCRDLLDIIDNLRSQGLDRYVPLPEIIVCGDQSSGKSSVLEAISGLSFPSKDCLCTRFATELVLRRDAAVSISVSIVPHHSRTDVEKQLLLAFHADLDAEEPNIGPVIEAAKTAMGLVDGDVVGGRQFSNDVLRIEMSGPKQQHLTLVDLPGLFHSGSATQSVNEAPVVRELVLEYMKRPRSIILAVVSGAYEFANQLVTQLAREVDARGVRTMGLITKPDKLEEGSERENAFLTMAANRDVVLQLGWHVLRNRGHSTRNATPKERDANEKEFFTKSGSPWLALPPDHLGINSLRPRLSTILMDQILAQLGPILEDVEKQMKECKLGLERLGTPRETVLEQRQYLTRVSSQFTDLVTAAVQGSYSNTSFFGSVLTGDSLDSKADNCYHRRLRAVTQNRLAQFAKEMHDRGRTRAILGDHFDKDKLGKGEIRRTDYIDEVKDVIVNSRGRELPGTFNPLVVSDLFRDQCRKWGGLASTCVDSIVGSAFWLISDALDHIAVKDTADKIMRFSINPKMAEFKEEMLHQMQTILEQHDKGHPITYNHYLTTNVQKARNDRQKERLRLAIGSFVGSHLTQESVTTIVKRLVPDIEEDMVRVAASDAIDFMEAYYKVALKSFVDNVSVLVAELCLVSKLPSLFTPDMVYSISDKDIAQLAGEQEHATAERHKLMEKKTCLQKCETELRRLDKHRGTGVENCTSGAKAKGQEIIILKPGTE</sequence>
<evidence type="ECO:0000256" key="1">
    <source>
        <dbReference type="ARBA" id="ARBA00022741"/>
    </source>
</evidence>
<dbReference type="InterPro" id="IPR001401">
    <property type="entry name" value="Dynamin_GTPase"/>
</dbReference>
<comment type="caution">
    <text evidence="5">The sequence shown here is derived from an EMBL/GenBank/DDBJ whole genome shotgun (WGS) entry which is preliminary data.</text>
</comment>
<dbReference type="EMBL" id="CAWUHD010000061">
    <property type="protein sequence ID" value="CAK7225759.1"/>
    <property type="molecule type" value="Genomic_DNA"/>
</dbReference>
<keyword evidence="1" id="KW-0547">Nucleotide-binding</keyword>
<dbReference type="PANTHER" id="PTHR11566:SF149">
    <property type="entry name" value="GTPASE, PUTATIVE (AFU_ORTHOLOGUE AFUA_6G11890)-RELATED"/>
    <property type="match status" value="1"/>
</dbReference>
<dbReference type="InterPro" id="IPR030381">
    <property type="entry name" value="G_DYNAMIN_dom"/>
</dbReference>
<dbReference type="InterPro" id="IPR020850">
    <property type="entry name" value="GED_dom"/>
</dbReference>
<dbReference type="InterPro" id="IPR045063">
    <property type="entry name" value="Dynamin_N"/>
</dbReference>
<dbReference type="PROSITE" id="PS51388">
    <property type="entry name" value="GED"/>
    <property type="match status" value="1"/>
</dbReference>
<accession>A0ABP0C173</accession>
<feature type="domain" description="GED" evidence="3">
    <location>
        <begin position="607"/>
        <end position="698"/>
    </location>
</feature>
<dbReference type="Gene3D" id="1.20.120.1240">
    <property type="entry name" value="Dynamin, middle domain"/>
    <property type="match status" value="1"/>
</dbReference>
<organism evidence="5 6">
    <name type="scientific">Sporothrix eucalyptigena</name>
    <dbReference type="NCBI Taxonomy" id="1812306"/>
    <lineage>
        <taxon>Eukaryota</taxon>
        <taxon>Fungi</taxon>
        <taxon>Dikarya</taxon>
        <taxon>Ascomycota</taxon>
        <taxon>Pezizomycotina</taxon>
        <taxon>Sordariomycetes</taxon>
        <taxon>Sordariomycetidae</taxon>
        <taxon>Ophiostomatales</taxon>
        <taxon>Ophiostomataceae</taxon>
        <taxon>Sporothrix</taxon>
    </lineage>
</organism>
<dbReference type="InterPro" id="IPR022812">
    <property type="entry name" value="Dynamin"/>
</dbReference>
<reference evidence="5 6" key="1">
    <citation type="submission" date="2024-01" db="EMBL/GenBank/DDBJ databases">
        <authorList>
            <person name="Allen C."/>
            <person name="Tagirdzhanova G."/>
        </authorList>
    </citation>
    <scope>NUCLEOTIDE SEQUENCE [LARGE SCALE GENOMIC DNA]</scope>
</reference>
<keyword evidence="6" id="KW-1185">Reference proteome</keyword>
<dbReference type="Pfam" id="PF01031">
    <property type="entry name" value="Dynamin_M"/>
    <property type="match status" value="1"/>
</dbReference>